<keyword evidence="1" id="KW-0472">Membrane</keyword>
<keyword evidence="1" id="KW-0915">Sodium</keyword>
<feature type="transmembrane region" description="Helical" evidence="1">
    <location>
        <begin position="32"/>
        <end position="51"/>
    </location>
</feature>
<evidence type="ECO:0000313" key="3">
    <source>
        <dbReference type="EMBL" id="SKC70435.1"/>
    </source>
</evidence>
<comment type="subcellular location">
    <subcellularLocation>
        <location evidence="1">Cell membrane</location>
        <topology evidence="1">Multi-pass membrane protein</topology>
    </subcellularLocation>
</comment>
<keyword evidence="1" id="KW-1133">Transmembrane helix</keyword>
<dbReference type="Proteomes" id="UP000190285">
    <property type="component" value="Unassembled WGS sequence"/>
</dbReference>
<comment type="similarity">
    <text evidence="1">Belongs to the glutamate:Na(+) symporter (ESS) (TC 2.A.27) family.</text>
</comment>
<gene>
    <name evidence="3" type="ORF">SAMN02194393_02438</name>
</gene>
<dbReference type="RefSeq" id="WP_079491957.1">
    <property type="nucleotide sequence ID" value="NZ_FUZT01000005.1"/>
</dbReference>
<organism evidence="3 4">
    <name type="scientific">Maledivibacter halophilus</name>
    <dbReference type="NCBI Taxonomy" id="36842"/>
    <lineage>
        <taxon>Bacteria</taxon>
        <taxon>Bacillati</taxon>
        <taxon>Bacillota</taxon>
        <taxon>Clostridia</taxon>
        <taxon>Peptostreptococcales</taxon>
        <taxon>Caminicellaceae</taxon>
        <taxon>Maledivibacter</taxon>
    </lineage>
</organism>
<feature type="transmembrane region" description="Helical" evidence="1">
    <location>
        <begin position="71"/>
        <end position="89"/>
    </location>
</feature>
<keyword evidence="1" id="KW-0769">Symport</keyword>
<protein>
    <recommendedName>
        <fullName evidence="1 2">Sodium/glutamate symporter</fullName>
    </recommendedName>
</protein>
<evidence type="ECO:0000313" key="4">
    <source>
        <dbReference type="Proteomes" id="UP000190285"/>
    </source>
</evidence>
<reference evidence="3 4" key="1">
    <citation type="submission" date="2017-02" db="EMBL/GenBank/DDBJ databases">
        <authorList>
            <person name="Peterson S.W."/>
        </authorList>
    </citation>
    <scope>NUCLEOTIDE SEQUENCE [LARGE SCALE GENOMIC DNA]</scope>
    <source>
        <strain evidence="3 4">M1</strain>
    </source>
</reference>
<keyword evidence="1" id="KW-0813">Transport</keyword>
<name>A0A1T5L3Z8_9FIRM</name>
<keyword evidence="1" id="KW-0029">Amino-acid transport</keyword>
<feature type="transmembrane region" description="Helical" evidence="1">
    <location>
        <begin position="6"/>
        <end position="25"/>
    </location>
</feature>
<evidence type="ECO:0000256" key="2">
    <source>
        <dbReference type="NCBIfam" id="TIGR00210"/>
    </source>
</evidence>
<feature type="transmembrane region" description="Helical" evidence="1">
    <location>
        <begin position="250"/>
        <end position="267"/>
    </location>
</feature>
<keyword evidence="4" id="KW-1185">Reference proteome</keyword>
<evidence type="ECO:0000256" key="1">
    <source>
        <dbReference type="HAMAP-Rule" id="MF_02062"/>
    </source>
</evidence>
<keyword evidence="1" id="KW-1003">Cell membrane</keyword>
<dbReference type="PANTHER" id="PTHR36178">
    <property type="entry name" value="SLR0625 PROTEIN"/>
    <property type="match status" value="1"/>
</dbReference>
<accession>A0A1T5L3Z8</accession>
<feature type="transmembrane region" description="Helical" evidence="1">
    <location>
        <begin position="373"/>
        <end position="398"/>
    </location>
</feature>
<dbReference type="GO" id="GO:0015813">
    <property type="term" value="P:L-glutamate transmembrane transport"/>
    <property type="evidence" value="ECO:0007669"/>
    <property type="project" value="UniProtKB-UniRule"/>
</dbReference>
<keyword evidence="1" id="KW-0812">Transmembrane</keyword>
<dbReference type="HAMAP" id="MF_02062">
    <property type="entry name" value="GltS"/>
    <property type="match status" value="1"/>
</dbReference>
<proteinExistence type="inferred from homology"/>
<feature type="transmembrane region" description="Helical" evidence="1">
    <location>
        <begin position="96"/>
        <end position="121"/>
    </location>
</feature>
<comment type="function">
    <text evidence="1">Catalyzes the sodium-dependent transport of glutamate.</text>
</comment>
<dbReference type="OrthoDB" id="4921038at2"/>
<dbReference type="GO" id="GO:0005886">
    <property type="term" value="C:plasma membrane"/>
    <property type="evidence" value="ECO:0007669"/>
    <property type="project" value="UniProtKB-SubCell"/>
</dbReference>
<feature type="transmembrane region" description="Helical" evidence="1">
    <location>
        <begin position="279"/>
        <end position="301"/>
    </location>
</feature>
<dbReference type="NCBIfam" id="TIGR00210">
    <property type="entry name" value="gltS"/>
    <property type="match status" value="1"/>
</dbReference>
<feature type="transmembrane region" description="Helical" evidence="1">
    <location>
        <begin position="307"/>
        <end position="325"/>
    </location>
</feature>
<keyword evidence="1" id="KW-0739">Sodium transport</keyword>
<dbReference type="AlphaFoldDB" id="A0A1T5L3Z8"/>
<dbReference type="GO" id="GO:0015501">
    <property type="term" value="F:glutamate:sodium symporter activity"/>
    <property type="evidence" value="ECO:0007669"/>
    <property type="project" value="UniProtKB-UniRule"/>
</dbReference>
<dbReference type="InterPro" id="IPR004445">
    <property type="entry name" value="GltS"/>
</dbReference>
<dbReference type="STRING" id="36842.SAMN02194393_02438"/>
<dbReference type="PANTHER" id="PTHR36178:SF1">
    <property type="entry name" value="SODIUM_GLUTAMATE SYMPORTER"/>
    <property type="match status" value="1"/>
</dbReference>
<keyword evidence="1" id="KW-0406">Ion transport</keyword>
<sequence length="402" mass="43251">MEAIKFDMTQTLFIAVLLLIFGNYIRSKVPFLIKYCIPGPVVGGLIFAVLALILKQTGIITFSFDTTLQKFFMNLFFTATGFGASMALLKKGGKMVVIFLILAAALAFLQNTVAVLLAGILHVNPMIALMTGSIPLTGGHGNAAAFAPIAEEMGYQGAVTVAVAAATFGLVAGSIMGGPIANNLIQKKGLFNIKLQESYQEKESSDQGKLQGYGFDSKKLSKGFYLIFIGLGIGSIFHIIFKILLPSVTLPIHVMGMLGGVIMRIVMDIKKIEVPDKEIDTIGGVSLGVFVSMAVYTMRLWELAELALPLIILLFTQLILIFLFVRFITFNVMGRDYNAAVITAGHVGFGLGAVPVSMANMTTLSEKYAYSKIAFFVVPIIGGLFSNFTNAAIITFFMNLAG</sequence>
<dbReference type="EMBL" id="FUZT01000005">
    <property type="protein sequence ID" value="SKC70435.1"/>
    <property type="molecule type" value="Genomic_DNA"/>
</dbReference>
<feature type="transmembrane region" description="Helical" evidence="1">
    <location>
        <begin position="337"/>
        <end position="361"/>
    </location>
</feature>
<feature type="transmembrane region" description="Helical" evidence="1">
    <location>
        <begin position="161"/>
        <end position="185"/>
    </location>
</feature>
<dbReference type="Pfam" id="PF03616">
    <property type="entry name" value="Glt_symporter"/>
    <property type="match status" value="1"/>
</dbReference>
<feature type="transmembrane region" description="Helical" evidence="1">
    <location>
        <begin position="224"/>
        <end position="244"/>
    </location>
</feature>